<dbReference type="NCBIfam" id="TIGR02669">
    <property type="entry name" value="SpoIID_LytB"/>
    <property type="match status" value="1"/>
</dbReference>
<evidence type="ECO:0000313" key="4">
    <source>
        <dbReference type="EMBL" id="MCR2806772.1"/>
    </source>
</evidence>
<name>A0A9X2N0D9_9BACL</name>
<dbReference type="PANTHER" id="PTHR30032:SF4">
    <property type="entry name" value="AMIDASE ENHANCER"/>
    <property type="match status" value="1"/>
</dbReference>
<evidence type="ECO:0000259" key="3">
    <source>
        <dbReference type="Pfam" id="PF08486"/>
    </source>
</evidence>
<reference evidence="4" key="1">
    <citation type="submission" date="2022-08" db="EMBL/GenBank/DDBJ databases">
        <title>The genomic sequence of strain Paenibacillus sp. SCIV0701.</title>
        <authorList>
            <person name="Zhao H."/>
        </authorList>
    </citation>
    <scope>NUCLEOTIDE SEQUENCE</scope>
    <source>
        <strain evidence="4">SCIV0701</strain>
    </source>
</reference>
<evidence type="ECO:0000256" key="1">
    <source>
        <dbReference type="SAM" id="MobiDB-lite"/>
    </source>
</evidence>
<feature type="transmembrane region" description="Helical" evidence="2">
    <location>
        <begin position="21"/>
        <end position="42"/>
    </location>
</feature>
<dbReference type="AlphaFoldDB" id="A0A9X2N0D9"/>
<feature type="region of interest" description="Disordered" evidence="1">
    <location>
        <begin position="79"/>
        <end position="143"/>
    </location>
</feature>
<dbReference type="InterPro" id="IPR014225">
    <property type="entry name" value="Spore_II_D_firmicutes"/>
</dbReference>
<proteinExistence type="predicted"/>
<dbReference type="Proteomes" id="UP001141950">
    <property type="component" value="Unassembled WGS sequence"/>
</dbReference>
<dbReference type="PANTHER" id="PTHR30032">
    <property type="entry name" value="N-ACETYLMURAMOYL-L-ALANINE AMIDASE-RELATED"/>
    <property type="match status" value="1"/>
</dbReference>
<comment type="caution">
    <text evidence="4">The sequence shown here is derived from an EMBL/GenBank/DDBJ whole genome shotgun (WGS) entry which is preliminary data.</text>
</comment>
<keyword evidence="5" id="KW-1185">Reference proteome</keyword>
<feature type="domain" description="Sporulation stage II protein D amidase enhancer LytB N-terminal" evidence="3">
    <location>
        <begin position="160"/>
        <end position="260"/>
    </location>
</feature>
<dbReference type="Pfam" id="PF08486">
    <property type="entry name" value="SpoIID"/>
    <property type="match status" value="1"/>
</dbReference>
<sequence>MEVWIARIRTSSRKIAQARSWWIVFGVGIALGATVFGMKAALQEGVKPEAEQTAASREELSKLWSGAVEIPYVRRMTYEQSPVSQPTREQQGQSPAGSANEPAKPPEETAQKPEEEASGSKGPEVETQSAEAVGDKREELKPPAKTALDGVKVRVYLTDRKKIETVPLETYVMGVLAAEMPIDFHLEALKAQAVAARTYIVRRLSAGGSAGEADVLDTVQHQVYLSKDELAKRWKGEAKKDNLAKLKQAVEGTRGMIMTYEGEPIEAAFFSTSNGYTENSEDYWEQPLPYLRSVASPWDQEISPRYEAEVSFTLAKFYRAMGLSGKQAGSKPSMKVTKWTDGKRIAEVKINGKTFSGREVRESLGLASSHFSWKIGKDGIVFTTYGLGHGVGMSQWGANGMAREGKPAREILEHYYSGAKLEQASKIPNRTNS</sequence>
<dbReference type="InterPro" id="IPR051922">
    <property type="entry name" value="Bact_Sporulation_Assoc"/>
</dbReference>
<dbReference type="GO" id="GO:0030435">
    <property type="term" value="P:sporulation resulting in formation of a cellular spore"/>
    <property type="evidence" value="ECO:0007669"/>
    <property type="project" value="InterPro"/>
</dbReference>
<dbReference type="RefSeq" id="WP_257450566.1">
    <property type="nucleotide sequence ID" value="NZ_JANIPJ010000019.1"/>
</dbReference>
<dbReference type="InterPro" id="IPR013693">
    <property type="entry name" value="SpoIID/LytB_N"/>
</dbReference>
<evidence type="ECO:0000313" key="5">
    <source>
        <dbReference type="Proteomes" id="UP001141950"/>
    </source>
</evidence>
<accession>A0A9X2N0D9</accession>
<gene>
    <name evidence="4" type="primary">spoIID</name>
    <name evidence="4" type="ORF">NQZ67_23085</name>
</gene>
<dbReference type="NCBIfam" id="TIGR02870">
    <property type="entry name" value="spore_II_D"/>
    <property type="match status" value="1"/>
</dbReference>
<feature type="compositionally biased region" description="Polar residues" evidence="1">
    <location>
        <begin position="79"/>
        <end position="97"/>
    </location>
</feature>
<feature type="compositionally biased region" description="Basic and acidic residues" evidence="1">
    <location>
        <begin position="133"/>
        <end position="142"/>
    </location>
</feature>
<dbReference type="GO" id="GO:0030288">
    <property type="term" value="C:outer membrane-bounded periplasmic space"/>
    <property type="evidence" value="ECO:0007669"/>
    <property type="project" value="TreeGrafter"/>
</dbReference>
<organism evidence="4 5">
    <name type="scientific">Paenibacillus soyae</name>
    <dbReference type="NCBI Taxonomy" id="2969249"/>
    <lineage>
        <taxon>Bacteria</taxon>
        <taxon>Bacillati</taxon>
        <taxon>Bacillota</taxon>
        <taxon>Bacilli</taxon>
        <taxon>Bacillales</taxon>
        <taxon>Paenibacillaceae</taxon>
        <taxon>Paenibacillus</taxon>
    </lineage>
</organism>
<keyword evidence="2" id="KW-1133">Transmembrane helix</keyword>
<feature type="compositionally biased region" description="Basic and acidic residues" evidence="1">
    <location>
        <begin position="104"/>
        <end position="115"/>
    </location>
</feature>
<dbReference type="EMBL" id="JANIPJ010000019">
    <property type="protein sequence ID" value="MCR2806772.1"/>
    <property type="molecule type" value="Genomic_DNA"/>
</dbReference>
<evidence type="ECO:0000256" key="2">
    <source>
        <dbReference type="SAM" id="Phobius"/>
    </source>
</evidence>
<dbReference type="InterPro" id="IPR013486">
    <property type="entry name" value="SpoIID/LytB"/>
</dbReference>
<keyword evidence="2" id="KW-0812">Transmembrane</keyword>
<protein>
    <submittedName>
        <fullName evidence="4">Stage II sporulation protein D</fullName>
    </submittedName>
</protein>
<keyword evidence="2" id="KW-0472">Membrane</keyword>